<dbReference type="Gene3D" id="2.70.40.10">
    <property type="match status" value="1"/>
</dbReference>
<dbReference type="Pfam" id="PF22769">
    <property type="entry name" value="DCD"/>
    <property type="match status" value="1"/>
</dbReference>
<evidence type="ECO:0000313" key="4">
    <source>
        <dbReference type="Proteomes" id="UP000183585"/>
    </source>
</evidence>
<dbReference type="GO" id="GO:0006229">
    <property type="term" value="P:dUTP biosynthetic process"/>
    <property type="evidence" value="ECO:0007669"/>
    <property type="project" value="InterPro"/>
</dbReference>
<reference evidence="4" key="1">
    <citation type="submission" date="2016-06" db="EMBL/GenBank/DDBJ databases">
        <authorList>
            <person name="Varghese N."/>
            <person name="Submissions Spin"/>
        </authorList>
    </citation>
    <scope>NUCLEOTIDE SEQUENCE [LARGE SCALE GENOMIC DNA]</scope>
    <source>
        <strain evidence="4">DSM 43168</strain>
    </source>
</reference>
<dbReference type="PANTHER" id="PTHR42680:SF3">
    <property type="entry name" value="DCTP DEAMINASE"/>
    <property type="match status" value="1"/>
</dbReference>
<dbReference type="EMBL" id="FMCT01000002">
    <property type="protein sequence ID" value="SCE79717.1"/>
    <property type="molecule type" value="Genomic_DNA"/>
</dbReference>
<organism evidence="3 4">
    <name type="scientific">Micromonospora carbonacea</name>
    <dbReference type="NCBI Taxonomy" id="47853"/>
    <lineage>
        <taxon>Bacteria</taxon>
        <taxon>Bacillati</taxon>
        <taxon>Actinomycetota</taxon>
        <taxon>Actinomycetes</taxon>
        <taxon>Micromonosporales</taxon>
        <taxon>Micromonosporaceae</taxon>
        <taxon>Micromonospora</taxon>
    </lineage>
</organism>
<dbReference type="PANTHER" id="PTHR42680">
    <property type="entry name" value="DCTP DEAMINASE"/>
    <property type="match status" value="1"/>
</dbReference>
<protein>
    <submittedName>
        <fullName evidence="3">Deoxycytidine triphosphate deaminase</fullName>
    </submittedName>
</protein>
<keyword evidence="1" id="KW-0378">Hydrolase</keyword>
<dbReference type="CDD" id="cd07557">
    <property type="entry name" value="trimeric_dUTPase"/>
    <property type="match status" value="1"/>
</dbReference>
<keyword evidence="4" id="KW-1185">Reference proteome</keyword>
<dbReference type="Proteomes" id="UP000183585">
    <property type="component" value="Unassembled WGS sequence"/>
</dbReference>
<name>A0A1C4V6X7_9ACTN</name>
<dbReference type="InterPro" id="IPR036157">
    <property type="entry name" value="dUTPase-like_sf"/>
</dbReference>
<keyword evidence="2" id="KW-0546">Nucleotide metabolism</keyword>
<dbReference type="InterPro" id="IPR011962">
    <property type="entry name" value="dCTP_deaminase"/>
</dbReference>
<dbReference type="GO" id="GO:0008829">
    <property type="term" value="F:dCTP deaminase activity"/>
    <property type="evidence" value="ECO:0007669"/>
    <property type="project" value="InterPro"/>
</dbReference>
<gene>
    <name evidence="3" type="ORF">GA0070563_10279</name>
</gene>
<evidence type="ECO:0000313" key="3">
    <source>
        <dbReference type="EMBL" id="SCE79717.1"/>
    </source>
</evidence>
<evidence type="ECO:0000256" key="1">
    <source>
        <dbReference type="ARBA" id="ARBA00022801"/>
    </source>
</evidence>
<proteinExistence type="predicted"/>
<dbReference type="RefSeq" id="WP_074472942.1">
    <property type="nucleotide sequence ID" value="NZ_FMCT01000002.1"/>
</dbReference>
<dbReference type="SUPFAM" id="SSF51283">
    <property type="entry name" value="dUTPase-like"/>
    <property type="match status" value="1"/>
</dbReference>
<dbReference type="AlphaFoldDB" id="A0A1C4V6X7"/>
<accession>A0A1C4V6X7</accession>
<sequence>MVLTAGEITRLIEADEVGWPGKLRGDGLLLCLGAPVQLLVATAPGAIVDLADQASINQLYQPPRKRWDSCEIPPGGMALCQVDQPLRLGPGQAGAIGTLSHLARVGLATHVTSPWVLPGWNGHLTLELHNVSPATLRIRCGMPVARLVLFNMDGSITHASAHPFYGGGGHLGSRYADEFPTHDYQG</sequence>
<dbReference type="InterPro" id="IPR033704">
    <property type="entry name" value="dUTPase_trimeric"/>
</dbReference>
<evidence type="ECO:0000256" key="2">
    <source>
        <dbReference type="ARBA" id="ARBA00023080"/>
    </source>
</evidence>